<feature type="transmembrane region" description="Helical" evidence="1">
    <location>
        <begin position="163"/>
        <end position="187"/>
    </location>
</feature>
<evidence type="ECO:0000313" key="2">
    <source>
        <dbReference type="EMBL" id="MBC2888311.1"/>
    </source>
</evidence>
<accession>A0A842JCU5</accession>
<dbReference type="CDD" id="cd05709">
    <property type="entry name" value="S2P-M50"/>
    <property type="match status" value="1"/>
</dbReference>
<gene>
    <name evidence="2" type="ORF">H7313_02960</name>
</gene>
<comment type="caution">
    <text evidence="2">The sequence shown here is derived from an EMBL/GenBank/DDBJ whole genome shotgun (WGS) entry which is preliminary data.</text>
</comment>
<keyword evidence="1" id="KW-1133">Transmembrane helix</keyword>
<proteinExistence type="predicted"/>
<feature type="transmembrane region" description="Helical" evidence="1">
    <location>
        <begin position="134"/>
        <end position="157"/>
    </location>
</feature>
<evidence type="ECO:0000256" key="1">
    <source>
        <dbReference type="SAM" id="Phobius"/>
    </source>
</evidence>
<feature type="transmembrane region" description="Helical" evidence="1">
    <location>
        <begin position="52"/>
        <end position="71"/>
    </location>
</feature>
<organism evidence="2 3">
    <name type="scientific">Gordonibacter massiliensis</name>
    <name type="common">ex Traore et al. 2017</name>
    <dbReference type="NCBI Taxonomy" id="1841863"/>
    <lineage>
        <taxon>Bacteria</taxon>
        <taxon>Bacillati</taxon>
        <taxon>Actinomycetota</taxon>
        <taxon>Coriobacteriia</taxon>
        <taxon>Eggerthellales</taxon>
        <taxon>Eggerthellaceae</taxon>
        <taxon>Gordonibacter</taxon>
    </lineage>
</organism>
<sequence length="409" mass="43804">MSGKKSVQKRGLATKALIVALFMVLGAAVGYLAGHLTRGAEGPDADPLGTAAWIVALVVLLVTAYFLQIIVHEAGHLVFGLATGYRFRSFRVGSLMLVQQDGRLRFRRFSVQGTGGQCLMAPPDLADGRIPYRLYNLGGALANVLVGLAAAVPAFLLPKGLGTAFFAFVAIIGLAFALTNGLPLTVGGVNNDGKNLRAAGEGPEALRAFWIILKISEAQADDVRTKDMPAAWFAAPAEPEQLRNPLVASVAVVACSRFLDEGRIAEAAEAIRNLLEGETGMLGLHRSLLKIDLAYCELMAGKGMQEAERILDADARKLMKAMKNYPSVLRTRHALALLAKGDEEEARRVREEFDRMATRHPYPSEIEGERELMDAAAARFSERAECEAAARTAKAPGIGTHATEEGTPA</sequence>
<protein>
    <submittedName>
        <fullName evidence="2">M50 family metallopeptidase</fullName>
    </submittedName>
</protein>
<keyword evidence="1" id="KW-0472">Membrane</keyword>
<dbReference type="Proteomes" id="UP000587396">
    <property type="component" value="Unassembled WGS sequence"/>
</dbReference>
<keyword evidence="1" id="KW-0812">Transmembrane</keyword>
<keyword evidence="3" id="KW-1185">Reference proteome</keyword>
<feature type="transmembrane region" description="Helical" evidence="1">
    <location>
        <begin position="12"/>
        <end position="32"/>
    </location>
</feature>
<evidence type="ECO:0000313" key="3">
    <source>
        <dbReference type="Proteomes" id="UP000587396"/>
    </source>
</evidence>
<reference evidence="2 3" key="1">
    <citation type="submission" date="2020-08" db="EMBL/GenBank/DDBJ databases">
        <authorList>
            <person name="Liu C."/>
            <person name="Sun Q."/>
        </authorList>
    </citation>
    <scope>NUCLEOTIDE SEQUENCE [LARGE SCALE GENOMIC DNA]</scope>
    <source>
        <strain evidence="2 3">N22</strain>
    </source>
</reference>
<name>A0A842JCU5_9ACTN</name>
<dbReference type="AlphaFoldDB" id="A0A842JCU5"/>
<dbReference type="EMBL" id="JACMSE010000001">
    <property type="protein sequence ID" value="MBC2888311.1"/>
    <property type="molecule type" value="Genomic_DNA"/>
</dbReference>
<dbReference type="RefSeq" id="WP_185904256.1">
    <property type="nucleotide sequence ID" value="NZ_JACMSE010000001.1"/>
</dbReference>